<dbReference type="InterPro" id="IPR050493">
    <property type="entry name" value="FAD-dep_Monooxygenase_BioMet"/>
</dbReference>
<evidence type="ECO:0000313" key="8">
    <source>
        <dbReference type="Proteomes" id="UP000184514"/>
    </source>
</evidence>
<feature type="domain" description="FAD-binding" evidence="6">
    <location>
        <begin position="7"/>
        <end position="340"/>
    </location>
</feature>
<dbReference type="GO" id="GO:0018669">
    <property type="term" value="F:3-hydroxybenzoate 6-monooxygenase activity"/>
    <property type="evidence" value="ECO:0007669"/>
    <property type="project" value="UniProtKB-EC"/>
</dbReference>
<dbReference type="RefSeq" id="WP_072630552.1">
    <property type="nucleotide sequence ID" value="NZ_MLCB01000132.1"/>
</dbReference>
<sequence>MDKHLSISVVGGGIGGLAVATALAQSGMQVTVIEQAAQIAEVGAGLQVSPNGLRVLRALGLEERLSQHSSQGQAVSLRRAESDYEVARLDLNRLPNDQRYHFVHRADLIDLLYTAALDAGVAVKLAQSVVAIEPGVPATVRFADGTSNRSDLVIDAGGLHSVLRGSLNSKTEPFFTGQVAWRALVSNVDNRQRDVQVHMAPRSHIVSYPLRGGEMVNLVAVQERSEWSDEGWSHRDDPDNLRAVFNGAAPSVRKMLERVEDVNLWGLFRHPVADHWYGQACVLLGDAAHPTLPFLAQGANMALEDAWALCACLLRTPDLNSALLHYETIRKPRVRKVIEAANNNAWRYHLPRGPVRLAAHMALGLGSRIAPSVMLKQFDWLYGYDITSAFDQN</sequence>
<evidence type="ECO:0000256" key="2">
    <source>
        <dbReference type="ARBA" id="ARBA00022630"/>
    </source>
</evidence>
<dbReference type="Proteomes" id="UP000184514">
    <property type="component" value="Unassembled WGS sequence"/>
</dbReference>
<evidence type="ECO:0000256" key="3">
    <source>
        <dbReference type="ARBA" id="ARBA00022827"/>
    </source>
</evidence>
<keyword evidence="2" id="KW-0285">Flavoprotein</keyword>
<evidence type="ECO:0000256" key="4">
    <source>
        <dbReference type="ARBA" id="ARBA00023002"/>
    </source>
</evidence>
<accession>A0A1L9NWW1</accession>
<comment type="caution">
    <text evidence="7">The sequence shown here is derived from an EMBL/GenBank/DDBJ whole genome shotgun (WGS) entry which is preliminary data.</text>
</comment>
<organism evidence="7 8">
    <name type="scientific">Planktotalea frisia</name>
    <dbReference type="NCBI Taxonomy" id="696762"/>
    <lineage>
        <taxon>Bacteria</taxon>
        <taxon>Pseudomonadati</taxon>
        <taxon>Pseudomonadota</taxon>
        <taxon>Alphaproteobacteria</taxon>
        <taxon>Rhodobacterales</taxon>
        <taxon>Paracoccaceae</taxon>
        <taxon>Planktotalea</taxon>
    </lineage>
</organism>
<dbReference type="InterPro" id="IPR002938">
    <property type="entry name" value="FAD-bd"/>
</dbReference>
<dbReference type="OrthoDB" id="4230779at2"/>
<keyword evidence="5" id="KW-0503">Monooxygenase</keyword>
<protein>
    <submittedName>
        <fullName evidence="7">3-hydroxybenzoate 6-hydroxylase</fullName>
        <ecNumber evidence="7">1.14.13.24</ecNumber>
    </submittedName>
</protein>
<gene>
    <name evidence="7" type="primary">mhbM</name>
    <name evidence="7" type="ORF">PFRI_19850</name>
</gene>
<dbReference type="GO" id="GO:0071949">
    <property type="term" value="F:FAD binding"/>
    <property type="evidence" value="ECO:0007669"/>
    <property type="project" value="InterPro"/>
</dbReference>
<dbReference type="Gene3D" id="3.50.50.60">
    <property type="entry name" value="FAD/NAD(P)-binding domain"/>
    <property type="match status" value="1"/>
</dbReference>
<dbReference type="EC" id="1.14.13.24" evidence="7"/>
<dbReference type="STRING" id="696762.PFRI_19850"/>
<dbReference type="AlphaFoldDB" id="A0A1L9NWW1"/>
<dbReference type="PANTHER" id="PTHR13789">
    <property type="entry name" value="MONOOXYGENASE"/>
    <property type="match status" value="1"/>
</dbReference>
<evidence type="ECO:0000259" key="6">
    <source>
        <dbReference type="Pfam" id="PF01494"/>
    </source>
</evidence>
<keyword evidence="3" id="KW-0274">FAD</keyword>
<comment type="cofactor">
    <cofactor evidence="1">
        <name>FAD</name>
        <dbReference type="ChEBI" id="CHEBI:57692"/>
    </cofactor>
</comment>
<dbReference type="PANTHER" id="PTHR13789:SF318">
    <property type="entry name" value="GERANYLGERANYL DIPHOSPHATE REDUCTASE"/>
    <property type="match status" value="1"/>
</dbReference>
<evidence type="ECO:0000256" key="5">
    <source>
        <dbReference type="ARBA" id="ARBA00023033"/>
    </source>
</evidence>
<evidence type="ECO:0000313" key="7">
    <source>
        <dbReference type="EMBL" id="OJI93757.1"/>
    </source>
</evidence>
<dbReference type="InterPro" id="IPR036188">
    <property type="entry name" value="FAD/NAD-bd_sf"/>
</dbReference>
<reference evidence="7 8" key="1">
    <citation type="submission" date="2016-10" db="EMBL/GenBank/DDBJ databases">
        <title>Genome sequence of Planktotalea frisia SH6-1.</title>
        <authorList>
            <person name="Poehlein A."/>
            <person name="Bakenhus I."/>
            <person name="Voget S."/>
            <person name="Brinkhoff T."/>
            <person name="Simon M."/>
        </authorList>
    </citation>
    <scope>NUCLEOTIDE SEQUENCE [LARGE SCALE GENOMIC DNA]</scope>
    <source>
        <strain evidence="7 8">SH6-1</strain>
    </source>
</reference>
<dbReference type="SUPFAM" id="SSF51905">
    <property type="entry name" value="FAD/NAD(P)-binding domain"/>
    <property type="match status" value="1"/>
</dbReference>
<dbReference type="PRINTS" id="PR00420">
    <property type="entry name" value="RNGMNOXGNASE"/>
</dbReference>
<keyword evidence="8" id="KW-1185">Reference proteome</keyword>
<evidence type="ECO:0000256" key="1">
    <source>
        <dbReference type="ARBA" id="ARBA00001974"/>
    </source>
</evidence>
<dbReference type="SUPFAM" id="SSF54373">
    <property type="entry name" value="FAD-linked reductases, C-terminal domain"/>
    <property type="match status" value="1"/>
</dbReference>
<keyword evidence="4 7" id="KW-0560">Oxidoreductase</keyword>
<name>A0A1L9NWW1_9RHOB</name>
<proteinExistence type="predicted"/>
<dbReference type="Pfam" id="PF01494">
    <property type="entry name" value="FAD_binding_3"/>
    <property type="match status" value="1"/>
</dbReference>
<dbReference type="EMBL" id="MLCB01000132">
    <property type="protein sequence ID" value="OJI93757.1"/>
    <property type="molecule type" value="Genomic_DNA"/>
</dbReference>